<evidence type="ECO:0000313" key="4">
    <source>
        <dbReference type="EMBL" id="KAL0444090.1"/>
    </source>
</evidence>
<dbReference type="Gene3D" id="3.30.559.10">
    <property type="entry name" value="Chloramphenicol acetyltransferase-like domain"/>
    <property type="match status" value="1"/>
</dbReference>
<reference evidence="4" key="1">
    <citation type="submission" date="2020-06" db="EMBL/GenBank/DDBJ databases">
        <authorList>
            <person name="Li T."/>
            <person name="Hu X."/>
            <person name="Zhang T."/>
            <person name="Song X."/>
            <person name="Zhang H."/>
            <person name="Dai N."/>
            <person name="Sheng W."/>
            <person name="Hou X."/>
            <person name="Wei L."/>
        </authorList>
    </citation>
    <scope>NUCLEOTIDE SEQUENCE</scope>
    <source>
        <strain evidence="4">KEN1</strain>
        <tissue evidence="4">Leaf</tissue>
    </source>
</reference>
<comment type="caution">
    <text evidence="4">The sequence shown here is derived from an EMBL/GenBank/DDBJ whole genome shotgun (WGS) entry which is preliminary data.</text>
</comment>
<dbReference type="PANTHER" id="PTHR31625">
    <property type="match status" value="1"/>
</dbReference>
<dbReference type="AlphaFoldDB" id="A0AAW2WVH4"/>
<feature type="transmembrane region" description="Helical" evidence="3">
    <location>
        <begin position="58"/>
        <end position="78"/>
    </location>
</feature>
<protein>
    <submittedName>
        <fullName evidence="4">Malonyl-coenzyme:anthocyanin 5-O-glucoside-6'''-O-malonyltransferase</fullName>
    </submittedName>
</protein>
<evidence type="ECO:0000256" key="2">
    <source>
        <dbReference type="ARBA" id="ARBA00023315"/>
    </source>
</evidence>
<organism evidence="4">
    <name type="scientific">Sesamum latifolium</name>
    <dbReference type="NCBI Taxonomy" id="2727402"/>
    <lineage>
        <taxon>Eukaryota</taxon>
        <taxon>Viridiplantae</taxon>
        <taxon>Streptophyta</taxon>
        <taxon>Embryophyta</taxon>
        <taxon>Tracheophyta</taxon>
        <taxon>Spermatophyta</taxon>
        <taxon>Magnoliopsida</taxon>
        <taxon>eudicotyledons</taxon>
        <taxon>Gunneridae</taxon>
        <taxon>Pentapetalae</taxon>
        <taxon>asterids</taxon>
        <taxon>lamiids</taxon>
        <taxon>Lamiales</taxon>
        <taxon>Pedaliaceae</taxon>
        <taxon>Sesamum</taxon>
    </lineage>
</organism>
<keyword evidence="3" id="KW-1133">Transmembrane helix</keyword>
<dbReference type="InterPro" id="IPR051504">
    <property type="entry name" value="Plant_metabolite_acyltrans"/>
</dbReference>
<keyword evidence="2" id="KW-0012">Acyltransferase</keyword>
<evidence type="ECO:0000256" key="3">
    <source>
        <dbReference type="SAM" id="Phobius"/>
    </source>
</evidence>
<keyword evidence="3" id="KW-0812">Transmembrane</keyword>
<proteinExistence type="predicted"/>
<keyword evidence="1" id="KW-0808">Transferase</keyword>
<dbReference type="GO" id="GO:0016747">
    <property type="term" value="F:acyltransferase activity, transferring groups other than amino-acyl groups"/>
    <property type="evidence" value="ECO:0007669"/>
    <property type="project" value="UniProtKB-ARBA"/>
</dbReference>
<reference evidence="4" key="2">
    <citation type="journal article" date="2024" name="Plant">
        <title>Genomic evolution and insights into agronomic trait innovations of Sesamum species.</title>
        <authorList>
            <person name="Miao H."/>
            <person name="Wang L."/>
            <person name="Qu L."/>
            <person name="Liu H."/>
            <person name="Sun Y."/>
            <person name="Le M."/>
            <person name="Wang Q."/>
            <person name="Wei S."/>
            <person name="Zheng Y."/>
            <person name="Lin W."/>
            <person name="Duan Y."/>
            <person name="Cao H."/>
            <person name="Xiong S."/>
            <person name="Wang X."/>
            <person name="Wei L."/>
            <person name="Li C."/>
            <person name="Ma Q."/>
            <person name="Ju M."/>
            <person name="Zhao R."/>
            <person name="Li G."/>
            <person name="Mu C."/>
            <person name="Tian Q."/>
            <person name="Mei H."/>
            <person name="Zhang T."/>
            <person name="Gao T."/>
            <person name="Zhang H."/>
        </authorList>
    </citation>
    <scope>NUCLEOTIDE SEQUENCE</scope>
    <source>
        <strain evidence="4">KEN1</strain>
    </source>
</reference>
<evidence type="ECO:0000256" key="1">
    <source>
        <dbReference type="ARBA" id="ARBA00022679"/>
    </source>
</evidence>
<dbReference type="InterPro" id="IPR023213">
    <property type="entry name" value="CAT-like_dom_sf"/>
</dbReference>
<name>A0AAW2WVH4_9LAMI</name>
<keyword evidence="3" id="KW-0472">Membrane</keyword>
<accession>A0AAW2WVH4</accession>
<dbReference type="EMBL" id="JACGWN010000007">
    <property type="protein sequence ID" value="KAL0444090.1"/>
    <property type="molecule type" value="Genomic_DNA"/>
</dbReference>
<gene>
    <name evidence="4" type="ORF">Slati_2131700</name>
</gene>
<sequence length="82" mass="9048">MAGESAVSLTTAESGSDFHDLIGNHARDADQFYEFVPQIDPVTDESEYKRVPVMALKVTLFQVVVYALGSAIFIVLAMRVRL</sequence>